<keyword evidence="3" id="KW-1185">Reference proteome</keyword>
<gene>
    <name evidence="2" type="ORF">CKA38_10285</name>
</gene>
<evidence type="ECO:0000259" key="1">
    <source>
        <dbReference type="PROSITE" id="PS50801"/>
    </source>
</evidence>
<dbReference type="SUPFAM" id="SSF52091">
    <property type="entry name" value="SpoIIaa-like"/>
    <property type="match status" value="1"/>
</dbReference>
<evidence type="ECO:0000313" key="3">
    <source>
        <dbReference type="Proteomes" id="UP000244896"/>
    </source>
</evidence>
<dbReference type="CDD" id="cd07043">
    <property type="entry name" value="STAS_anti-anti-sigma_factors"/>
    <property type="match status" value="1"/>
</dbReference>
<dbReference type="Proteomes" id="UP000244896">
    <property type="component" value="Chromosome"/>
</dbReference>
<dbReference type="Gene3D" id="3.30.750.24">
    <property type="entry name" value="STAS domain"/>
    <property type="match status" value="1"/>
</dbReference>
<dbReference type="RefSeq" id="WP_108825391.1">
    <property type="nucleotide sequence ID" value="NZ_CP023004.1"/>
</dbReference>
<sequence length="168" mass="18456">MPETAKPVYLVDAYSDPVVIRITGRASFQNSATINDFISECMRQGKTHFVIDFQNCESMDSTFLGVLAGAALKLRKGDSGSLVLARMGKRNLELARNLGLQHLATVECGDFPMNFGAPNTPLSARAMTELDHARLALEAHENLLAADEGNRSKFQDVVAFLKNRVEQK</sequence>
<dbReference type="AlphaFoldDB" id="A0A2U8E3U5"/>
<dbReference type="Pfam" id="PF01740">
    <property type="entry name" value="STAS"/>
    <property type="match status" value="1"/>
</dbReference>
<evidence type="ECO:0000313" key="2">
    <source>
        <dbReference type="EMBL" id="AWI09578.1"/>
    </source>
</evidence>
<protein>
    <submittedName>
        <fullName evidence="2">Anti-anti-sigma factor</fullName>
    </submittedName>
</protein>
<dbReference type="InterPro" id="IPR036513">
    <property type="entry name" value="STAS_dom_sf"/>
</dbReference>
<accession>A0A2U8E3U5</accession>
<dbReference type="PROSITE" id="PS50801">
    <property type="entry name" value="STAS"/>
    <property type="match status" value="1"/>
</dbReference>
<dbReference type="KEGG" id="elut:CKA38_10285"/>
<organism evidence="2 3">
    <name type="scientific">Ereboglobus luteus</name>
    <dbReference type="NCBI Taxonomy" id="1796921"/>
    <lineage>
        <taxon>Bacteria</taxon>
        <taxon>Pseudomonadati</taxon>
        <taxon>Verrucomicrobiota</taxon>
        <taxon>Opitutia</taxon>
        <taxon>Opitutales</taxon>
        <taxon>Opitutaceae</taxon>
        <taxon>Ereboglobus</taxon>
    </lineage>
</organism>
<feature type="domain" description="STAS" evidence="1">
    <location>
        <begin position="18"/>
        <end position="98"/>
    </location>
</feature>
<reference evidence="2 3" key="1">
    <citation type="journal article" date="2018" name="Syst. Appl. Microbiol.">
        <title>Ereboglobus luteus gen. nov. sp. nov. from cockroach guts, and new insights into the oxygen relationship of the genera Opitutus and Didymococcus (Verrucomicrobia: Opitutaceae).</title>
        <authorList>
            <person name="Tegtmeier D."/>
            <person name="Belitz A."/>
            <person name="Radek R."/>
            <person name="Heimerl T."/>
            <person name="Brune A."/>
        </authorList>
    </citation>
    <scope>NUCLEOTIDE SEQUENCE [LARGE SCALE GENOMIC DNA]</scope>
    <source>
        <strain evidence="2 3">Ho45</strain>
    </source>
</reference>
<dbReference type="EMBL" id="CP023004">
    <property type="protein sequence ID" value="AWI09578.1"/>
    <property type="molecule type" value="Genomic_DNA"/>
</dbReference>
<proteinExistence type="predicted"/>
<dbReference type="InterPro" id="IPR002645">
    <property type="entry name" value="STAS_dom"/>
</dbReference>
<dbReference type="OrthoDB" id="370397at2"/>
<name>A0A2U8E3U5_9BACT</name>